<dbReference type="InterPro" id="IPR012902">
    <property type="entry name" value="N_methyl_site"/>
</dbReference>
<proteinExistence type="predicted"/>
<evidence type="ECO:0000313" key="8">
    <source>
        <dbReference type="Proteomes" id="UP001410394"/>
    </source>
</evidence>
<dbReference type="EMBL" id="JBDIVE010000002">
    <property type="protein sequence ID" value="MEN3067994.1"/>
    <property type="molecule type" value="Genomic_DNA"/>
</dbReference>
<keyword evidence="3 6" id="KW-0812">Transmembrane</keyword>
<dbReference type="PROSITE" id="PS00409">
    <property type="entry name" value="PROKAR_NTER_METHYL"/>
    <property type="match status" value="1"/>
</dbReference>
<keyword evidence="5 6" id="KW-0472">Membrane</keyword>
<dbReference type="PANTHER" id="PTHR30093">
    <property type="entry name" value="GENERAL SECRETION PATHWAY PROTEIN G"/>
    <property type="match status" value="1"/>
</dbReference>
<feature type="transmembrane region" description="Helical" evidence="6">
    <location>
        <begin position="20"/>
        <end position="44"/>
    </location>
</feature>
<keyword evidence="2" id="KW-0488">Methylation</keyword>
<comment type="subcellular location">
    <subcellularLocation>
        <location evidence="1">Membrane</location>
        <topology evidence="1">Single-pass membrane protein</topology>
    </subcellularLocation>
</comment>
<comment type="caution">
    <text evidence="7">The sequence shown here is derived from an EMBL/GenBank/DDBJ whole genome shotgun (WGS) entry which is preliminary data.</text>
</comment>
<evidence type="ECO:0000313" key="7">
    <source>
        <dbReference type="EMBL" id="MEN3067994.1"/>
    </source>
</evidence>
<evidence type="ECO:0000256" key="5">
    <source>
        <dbReference type="ARBA" id="ARBA00023136"/>
    </source>
</evidence>
<organism evidence="7 8">
    <name type="scientific">Uliginosibacterium sediminicola</name>
    <dbReference type="NCBI Taxonomy" id="2024550"/>
    <lineage>
        <taxon>Bacteria</taxon>
        <taxon>Pseudomonadati</taxon>
        <taxon>Pseudomonadota</taxon>
        <taxon>Betaproteobacteria</taxon>
        <taxon>Rhodocyclales</taxon>
        <taxon>Zoogloeaceae</taxon>
        <taxon>Uliginosibacterium</taxon>
    </lineage>
</organism>
<dbReference type="InterPro" id="IPR045584">
    <property type="entry name" value="Pilin-like"/>
</dbReference>
<keyword evidence="4 6" id="KW-1133">Transmembrane helix</keyword>
<evidence type="ECO:0000256" key="3">
    <source>
        <dbReference type="ARBA" id="ARBA00022692"/>
    </source>
</evidence>
<keyword evidence="8" id="KW-1185">Reference proteome</keyword>
<name>A0ABU9YWU1_9RHOO</name>
<dbReference type="PANTHER" id="PTHR30093:SF44">
    <property type="entry name" value="TYPE II SECRETION SYSTEM CORE PROTEIN G"/>
    <property type="match status" value="1"/>
</dbReference>
<gene>
    <name evidence="7" type="ORF">ABDB84_05835</name>
</gene>
<dbReference type="RefSeq" id="WP_345918757.1">
    <property type="nucleotide sequence ID" value="NZ_JBDIVE010000002.1"/>
</dbReference>
<dbReference type="Pfam" id="PF07963">
    <property type="entry name" value="N_methyl"/>
    <property type="match status" value="1"/>
</dbReference>
<evidence type="ECO:0000256" key="6">
    <source>
        <dbReference type="SAM" id="Phobius"/>
    </source>
</evidence>
<evidence type="ECO:0000256" key="1">
    <source>
        <dbReference type="ARBA" id="ARBA00004167"/>
    </source>
</evidence>
<protein>
    <submittedName>
        <fullName evidence="7">Type IV pilin protein</fullName>
    </submittedName>
</protein>
<dbReference type="Gene3D" id="3.30.700.10">
    <property type="entry name" value="Glycoprotein, Type 4 Pilin"/>
    <property type="match status" value="1"/>
</dbReference>
<sequence length="167" mass="17907">MNFPVHRFSRFRVLDSLARGFTLLELLIVIAIISILASVALPAYRDYLMRGRMVDMTNALTTLRVKMEQNYQDNRTYASADVGVWPCATSELSAINSSLTSGAHFSINCGAPSATSYTLTAAGVAGTDMAGGSYRIDQDGSKSSTSPSAWGSVTSTTCWLINRGSSC</sequence>
<evidence type="ECO:0000256" key="2">
    <source>
        <dbReference type="ARBA" id="ARBA00022481"/>
    </source>
</evidence>
<dbReference type="SUPFAM" id="SSF54523">
    <property type="entry name" value="Pili subunits"/>
    <property type="match status" value="1"/>
</dbReference>
<dbReference type="NCBIfam" id="TIGR02532">
    <property type="entry name" value="IV_pilin_GFxxxE"/>
    <property type="match status" value="1"/>
</dbReference>
<reference evidence="7 8" key="1">
    <citation type="journal article" date="2018" name="Int. J. Syst. Evol. Microbiol.">
        <title>Uliginosibacterium sediminicola sp. nov., isolated from freshwater sediment.</title>
        <authorList>
            <person name="Hwang W.M."/>
            <person name="Kim S.M."/>
            <person name="Kang K."/>
            <person name="Ahn T.Y."/>
        </authorList>
    </citation>
    <scope>NUCLEOTIDE SEQUENCE [LARGE SCALE GENOMIC DNA]</scope>
    <source>
        <strain evidence="7 8">M1-21</strain>
    </source>
</reference>
<dbReference type="Pfam" id="PF16732">
    <property type="entry name" value="ComP_DUS"/>
    <property type="match status" value="1"/>
</dbReference>
<dbReference type="InterPro" id="IPR031982">
    <property type="entry name" value="PilE-like"/>
</dbReference>
<accession>A0ABU9YWU1</accession>
<evidence type="ECO:0000256" key="4">
    <source>
        <dbReference type="ARBA" id="ARBA00022989"/>
    </source>
</evidence>
<dbReference type="Proteomes" id="UP001410394">
    <property type="component" value="Unassembled WGS sequence"/>
</dbReference>